<name>A0A3G3IEL1_9ARCH</name>
<evidence type="ECO:0000256" key="5">
    <source>
        <dbReference type="ARBA" id="ARBA00023274"/>
    </source>
</evidence>
<evidence type="ECO:0000256" key="7">
    <source>
        <dbReference type="SAM" id="MobiDB-lite"/>
    </source>
</evidence>
<keyword evidence="4 6" id="KW-0689">Ribosomal protein</keyword>
<dbReference type="SUPFAM" id="SSF160369">
    <property type="entry name" value="Ribosomal protein L10-like"/>
    <property type="match status" value="1"/>
</dbReference>
<dbReference type="RefSeq" id="WP_015503956.1">
    <property type="nucleotide sequence ID" value="NZ_CAYARL010000009.1"/>
</dbReference>
<dbReference type="InterPro" id="IPR043164">
    <property type="entry name" value="Ribosomal_uL10-like_insert_sf"/>
</dbReference>
<dbReference type="AlphaFoldDB" id="A0A3G3IEL1"/>
<dbReference type="CDD" id="cd05795">
    <property type="entry name" value="Ribosomal_P0_L10e"/>
    <property type="match status" value="1"/>
</dbReference>
<reference evidence="9 10" key="1">
    <citation type="submission" date="2016-10" db="EMBL/GenBank/DDBJ databases">
        <title>Complete genome of the TMA-utilizing, human hosted archaeon Methanomethylophilus alvus Gen. nov, sp. nov., strain Mx-05, derived from a pure culture.</title>
        <authorList>
            <person name="Brugere J.-F."/>
            <person name="Ben Hania W."/>
            <person name="Chaudhary P.P."/>
            <person name="Gaci N."/>
            <person name="Borrel G."/>
            <person name="Cao Van Tuat L."/>
            <person name="Fardeau M.-L."/>
            <person name="Harris H.M.B."/>
            <person name="O'Toole P.W."/>
            <person name="Ollivier B."/>
        </authorList>
    </citation>
    <scope>NUCLEOTIDE SEQUENCE [LARGE SCALE GENOMIC DNA]</scope>
    <source>
        <strain evidence="9 10">Mx-05</strain>
    </source>
</reference>
<dbReference type="Gene3D" id="6.10.140.760">
    <property type="match status" value="1"/>
</dbReference>
<dbReference type="InterPro" id="IPR043141">
    <property type="entry name" value="Ribosomal_uL10-like_sf"/>
</dbReference>
<dbReference type="PANTHER" id="PTHR45699">
    <property type="entry name" value="60S ACIDIC RIBOSOMAL PROTEIN P0"/>
    <property type="match status" value="1"/>
</dbReference>
<evidence type="ECO:0000256" key="3">
    <source>
        <dbReference type="ARBA" id="ARBA00022884"/>
    </source>
</evidence>
<feature type="region of interest" description="Disordered" evidence="7">
    <location>
        <begin position="302"/>
        <end position="334"/>
    </location>
</feature>
<dbReference type="Pfam" id="PF00466">
    <property type="entry name" value="Ribosomal_L10"/>
    <property type="match status" value="1"/>
</dbReference>
<keyword evidence="5 6" id="KW-0687">Ribonucleoprotein</keyword>
<evidence type="ECO:0000256" key="6">
    <source>
        <dbReference type="HAMAP-Rule" id="MF_00280"/>
    </source>
</evidence>
<feature type="domain" description="Large ribosomal subunit protein uL10-like insertion" evidence="8">
    <location>
        <begin position="109"/>
        <end position="179"/>
    </location>
</feature>
<dbReference type="GO" id="GO:0002181">
    <property type="term" value="P:cytoplasmic translation"/>
    <property type="evidence" value="ECO:0007669"/>
    <property type="project" value="TreeGrafter"/>
</dbReference>
<dbReference type="NCBIfam" id="NF003098">
    <property type="entry name" value="PRK04019.1-5"/>
    <property type="match status" value="1"/>
</dbReference>
<dbReference type="PANTHER" id="PTHR45699:SF3">
    <property type="entry name" value="LARGE RIBOSOMAL SUBUNIT PROTEIN UL10"/>
    <property type="match status" value="1"/>
</dbReference>
<sequence length="334" mass="35143">MAHVASWKKDIVKEIVDDIQQYPVVAIVDMQEIPAPQIQSMRAGMRAHAKIKMTKNNLMLLALDEAAQFKPGVEKLKEHVGGQCAIVTTDLNPFKLFNKLKATSTPAPAKAGQIAPYDIVVPAGPTPFGPGPIIGELQKLGLPAQIMNGKITVKKDTTVVKGGEPISPELAAMLPKLEILPMEVGMNARAVYGDGIVYGLDVLDIPDDYYTSMFATAAHDALALAVELAYPAKETIVPLIAKAYRSASALSVEAAIPTKETIGALFAKADSQMLALASASGFTNDDIAARLNSVAVAAPSAAAEPAAEAEQKADEKSEEQTEEEVAAGLGALFG</sequence>
<evidence type="ECO:0000256" key="1">
    <source>
        <dbReference type="ARBA" id="ARBA00008889"/>
    </source>
</evidence>
<keyword evidence="2 6" id="KW-0699">rRNA-binding</keyword>
<evidence type="ECO:0000313" key="9">
    <source>
        <dbReference type="EMBL" id="AYQ54247.1"/>
    </source>
</evidence>
<evidence type="ECO:0000313" key="10">
    <source>
        <dbReference type="Proteomes" id="UP000273278"/>
    </source>
</evidence>
<dbReference type="Proteomes" id="UP000273278">
    <property type="component" value="Chromosome"/>
</dbReference>
<accession>A0A3G3IEL1</accession>
<dbReference type="GeneID" id="41320847"/>
<evidence type="ECO:0000256" key="2">
    <source>
        <dbReference type="ARBA" id="ARBA00022730"/>
    </source>
</evidence>
<dbReference type="GO" id="GO:0070180">
    <property type="term" value="F:large ribosomal subunit rRNA binding"/>
    <property type="evidence" value="ECO:0007669"/>
    <property type="project" value="UniProtKB-UniRule"/>
</dbReference>
<comment type="function">
    <text evidence="6">Forms part of the ribosomal stalk, playing a central role in the interaction of the ribosome with GTP-bound translation factors.</text>
</comment>
<feature type="compositionally biased region" description="Basic and acidic residues" evidence="7">
    <location>
        <begin position="309"/>
        <end position="319"/>
    </location>
</feature>
<dbReference type="InterPro" id="IPR001790">
    <property type="entry name" value="Ribosomal_uL10"/>
</dbReference>
<dbReference type="HAMAP" id="MF_00280">
    <property type="entry name" value="Ribosomal_uL10_arch"/>
    <property type="match status" value="1"/>
</dbReference>
<keyword evidence="3 6" id="KW-0694">RNA-binding</keyword>
<dbReference type="EMBL" id="CP017686">
    <property type="protein sequence ID" value="AYQ54247.1"/>
    <property type="molecule type" value="Genomic_DNA"/>
</dbReference>
<dbReference type="Gene3D" id="3.30.70.1730">
    <property type="match status" value="1"/>
</dbReference>
<comment type="subunit">
    <text evidence="6">Part of the 50S ribosomal subunit. Forms part of the ribosomal stalk which helps the ribosome interact with GTP-bound translation factors. Forms a heptameric L10(L12)2(L12)2(L12)2 complex, where L10 forms an elongated spine to which the L12 dimers bind in a sequential fashion.</text>
</comment>
<protein>
    <recommendedName>
        <fullName evidence="6">Large ribosomal subunit protein uL10</fullName>
    </recommendedName>
    <alternativeName>
        <fullName evidence="6">Acidic ribosomal protein P0 homolog</fullName>
    </alternativeName>
</protein>
<dbReference type="GO" id="GO:0003735">
    <property type="term" value="F:structural constituent of ribosome"/>
    <property type="evidence" value="ECO:0007669"/>
    <property type="project" value="TreeGrafter"/>
</dbReference>
<dbReference type="GO" id="GO:0000027">
    <property type="term" value="P:ribosomal large subunit assembly"/>
    <property type="evidence" value="ECO:0007669"/>
    <property type="project" value="TreeGrafter"/>
</dbReference>
<organism evidence="9 10">
    <name type="scientific">Methanomethylophilus alvi</name>
    <dbReference type="NCBI Taxonomy" id="1291540"/>
    <lineage>
        <taxon>Archaea</taxon>
        <taxon>Methanobacteriati</taxon>
        <taxon>Thermoplasmatota</taxon>
        <taxon>Thermoplasmata</taxon>
        <taxon>Methanomassiliicoccales</taxon>
        <taxon>Methanomethylophilaceae</taxon>
        <taxon>Methanomethylophilus</taxon>
    </lineage>
</organism>
<dbReference type="InterPro" id="IPR022909">
    <property type="entry name" value="Ribosomal_uL10_arc"/>
</dbReference>
<dbReference type="Pfam" id="PF17777">
    <property type="entry name" value="RL10P_insert"/>
    <property type="match status" value="1"/>
</dbReference>
<evidence type="ECO:0000259" key="8">
    <source>
        <dbReference type="Pfam" id="PF17777"/>
    </source>
</evidence>
<dbReference type="Gene3D" id="3.90.105.20">
    <property type="match status" value="1"/>
</dbReference>
<proteinExistence type="inferred from homology"/>
<dbReference type="InterPro" id="IPR040637">
    <property type="entry name" value="Ribosomal_uL10-like_insert"/>
</dbReference>
<dbReference type="OMA" id="DMNPFKL"/>
<evidence type="ECO:0000256" key="4">
    <source>
        <dbReference type="ARBA" id="ARBA00022980"/>
    </source>
</evidence>
<dbReference type="GO" id="GO:0022625">
    <property type="term" value="C:cytosolic large ribosomal subunit"/>
    <property type="evidence" value="ECO:0007669"/>
    <property type="project" value="TreeGrafter"/>
</dbReference>
<dbReference type="InterPro" id="IPR050323">
    <property type="entry name" value="Ribosomal_protein_uL10"/>
</dbReference>
<comment type="similarity">
    <text evidence="1 6">Belongs to the universal ribosomal protein uL10 family.</text>
</comment>
<gene>
    <name evidence="6" type="primary">rpl10</name>
    <name evidence="6" type="synonym">rplP0</name>
    <name evidence="9" type="ORF">BKD89_00220</name>
</gene>